<dbReference type="AlphaFoldDB" id="A0A3B0ZC33"/>
<dbReference type="EMBL" id="UOFL01000146">
    <property type="protein sequence ID" value="VAW78286.1"/>
    <property type="molecule type" value="Genomic_DNA"/>
</dbReference>
<gene>
    <name evidence="1" type="ORF">MNBD_GAMMA12-1196</name>
</gene>
<name>A0A3B0ZC33_9ZZZZ</name>
<organism evidence="1">
    <name type="scientific">hydrothermal vent metagenome</name>
    <dbReference type="NCBI Taxonomy" id="652676"/>
    <lineage>
        <taxon>unclassified sequences</taxon>
        <taxon>metagenomes</taxon>
        <taxon>ecological metagenomes</taxon>
    </lineage>
</organism>
<sequence>MRLKVAQKKLDQYSLFAWQFSDEKVIFAI</sequence>
<reference evidence="1" key="1">
    <citation type="submission" date="2018-06" db="EMBL/GenBank/DDBJ databases">
        <authorList>
            <person name="Zhirakovskaya E."/>
        </authorList>
    </citation>
    <scope>NUCLEOTIDE SEQUENCE</scope>
</reference>
<accession>A0A3B0ZC33</accession>
<proteinExistence type="predicted"/>
<protein>
    <submittedName>
        <fullName evidence="1">Uncharacterized protein</fullName>
    </submittedName>
</protein>
<evidence type="ECO:0000313" key="1">
    <source>
        <dbReference type="EMBL" id="VAW78286.1"/>
    </source>
</evidence>